<proteinExistence type="inferred from homology"/>
<reference evidence="9 10" key="1">
    <citation type="submission" date="2009-01" db="EMBL/GenBank/DDBJ databases">
        <authorList>
            <person name="Qin X."/>
            <person name="Bachman B."/>
            <person name="Battles P."/>
            <person name="Bell A."/>
            <person name="Bess C."/>
            <person name="Bickham C."/>
            <person name="Chaboub L."/>
            <person name="Chen D."/>
            <person name="Coyle M."/>
            <person name="Deiros D.R."/>
            <person name="Dinh H."/>
            <person name="Forbes L."/>
            <person name="Fowler G."/>
            <person name="Francisco L."/>
            <person name="Fu Q."/>
            <person name="Gubbala S."/>
            <person name="Hale W."/>
            <person name="Han Y."/>
            <person name="Hemphill L."/>
            <person name="Highlander S.K."/>
            <person name="Hirani K."/>
            <person name="Hogues M."/>
            <person name="Jackson L."/>
            <person name="Jakkamsetti A."/>
            <person name="Javaid M."/>
            <person name="Jiang H."/>
            <person name="Korchina V."/>
            <person name="Kovar C."/>
            <person name="Lara F."/>
            <person name="Lee S."/>
            <person name="Mata R."/>
            <person name="Mathew T."/>
            <person name="Moen C."/>
            <person name="Morales K."/>
            <person name="Munidasa M."/>
            <person name="Nazareth L."/>
            <person name="Ngo R."/>
            <person name="Nguyen L."/>
            <person name="Okwuonu G."/>
            <person name="Ongeri F."/>
            <person name="Patil S."/>
            <person name="Petrosino J."/>
            <person name="Pham C."/>
            <person name="Pham P."/>
            <person name="Pu L.-L."/>
            <person name="Puazo M."/>
            <person name="Raj R."/>
            <person name="Reid J."/>
            <person name="Rouhana J."/>
            <person name="Saada N."/>
            <person name="Shang Y."/>
            <person name="Simmons D."/>
            <person name="Thornton R."/>
            <person name="Warren J."/>
            <person name="Weissenberger G."/>
            <person name="Zhang J."/>
            <person name="Zhang L."/>
            <person name="Zhou C."/>
            <person name="Zhu D."/>
            <person name="Muzny D."/>
            <person name="Worley K."/>
            <person name="Gibbs R."/>
        </authorList>
    </citation>
    <scope>NUCLEOTIDE SEQUENCE [LARGE SCALE GENOMIC DNA]</scope>
    <source>
        <strain evidence="9 10">DSM 15436</strain>
    </source>
</reference>
<dbReference type="NCBIfam" id="TIGR00096">
    <property type="entry name" value="16S rRNA (cytidine(1402)-2'-O)-methyltransferase"/>
    <property type="match status" value="1"/>
</dbReference>
<evidence type="ECO:0000259" key="7">
    <source>
        <dbReference type="Pfam" id="PF00590"/>
    </source>
</evidence>
<dbReference type="InterPro" id="IPR053910">
    <property type="entry name" value="RsmI_HTH"/>
</dbReference>
<keyword evidence="4 6" id="KW-0808">Transferase</keyword>
<keyword evidence="5 6" id="KW-0949">S-adenosyl-L-methionine</keyword>
<evidence type="ECO:0000256" key="5">
    <source>
        <dbReference type="ARBA" id="ARBA00022691"/>
    </source>
</evidence>
<dbReference type="OrthoDB" id="9809084at2"/>
<dbReference type="InterPro" id="IPR014777">
    <property type="entry name" value="4pyrrole_Mease_sub1"/>
</dbReference>
<dbReference type="GO" id="GO:0005737">
    <property type="term" value="C:cytoplasm"/>
    <property type="evidence" value="ECO:0007669"/>
    <property type="project" value="UniProtKB-SubCell"/>
</dbReference>
<dbReference type="EMBL" id="ACFG01000029">
    <property type="protein sequence ID" value="EEH64103.1"/>
    <property type="molecule type" value="Genomic_DNA"/>
</dbReference>
<dbReference type="eggNOG" id="COG0313">
    <property type="taxonomic scope" value="Bacteria"/>
</dbReference>
<dbReference type="InterPro" id="IPR018063">
    <property type="entry name" value="SAM_MeTrfase_RsmI_CS"/>
</dbReference>
<name>C0VZI4_9ACTO</name>
<dbReference type="InterPro" id="IPR008189">
    <property type="entry name" value="rRNA_ssu_MeTfrase_I"/>
</dbReference>
<dbReference type="FunFam" id="3.30.950.10:FF:000002">
    <property type="entry name" value="Ribosomal RNA small subunit methyltransferase I"/>
    <property type="match status" value="1"/>
</dbReference>
<dbReference type="PANTHER" id="PTHR46111:SF1">
    <property type="entry name" value="RIBOSOMAL RNA SMALL SUBUNIT METHYLTRANSFERASE I"/>
    <property type="match status" value="1"/>
</dbReference>
<dbReference type="Gene3D" id="3.40.1010.10">
    <property type="entry name" value="Cobalt-precorrin-4 Transmethylase, Domain 1"/>
    <property type="match status" value="1"/>
</dbReference>
<keyword evidence="2 6" id="KW-0698">rRNA processing</keyword>
<dbReference type="SUPFAM" id="SSF53790">
    <property type="entry name" value="Tetrapyrrole methylase"/>
    <property type="match status" value="1"/>
</dbReference>
<gene>
    <name evidence="6" type="primary">rsmI</name>
    <name evidence="9" type="ORF">HMPREF0044_0574</name>
</gene>
<evidence type="ECO:0000259" key="8">
    <source>
        <dbReference type="Pfam" id="PF23016"/>
    </source>
</evidence>
<dbReference type="HOGENOM" id="CLU_044779_0_0_11"/>
<comment type="caution">
    <text evidence="9">The sequence shown here is derived from an EMBL/GenBank/DDBJ whole genome shotgun (WGS) entry which is preliminary data.</text>
</comment>
<organism evidence="9 10">
    <name type="scientific">Gleimia coleocanis DSM 15436</name>
    <dbReference type="NCBI Taxonomy" id="525245"/>
    <lineage>
        <taxon>Bacteria</taxon>
        <taxon>Bacillati</taxon>
        <taxon>Actinomycetota</taxon>
        <taxon>Actinomycetes</taxon>
        <taxon>Actinomycetales</taxon>
        <taxon>Actinomycetaceae</taxon>
        <taxon>Gleimia</taxon>
    </lineage>
</organism>
<keyword evidence="1 6" id="KW-0963">Cytoplasm</keyword>
<dbReference type="Proteomes" id="UP000010301">
    <property type="component" value="Unassembled WGS sequence"/>
</dbReference>
<dbReference type="InterPro" id="IPR014776">
    <property type="entry name" value="4pyrrole_Mease_sub2"/>
</dbReference>
<evidence type="ECO:0000256" key="1">
    <source>
        <dbReference type="ARBA" id="ARBA00022490"/>
    </source>
</evidence>
<dbReference type="RefSeq" id="WP_006546034.1">
    <property type="nucleotide sequence ID" value="NZ_DS999539.1"/>
</dbReference>
<sequence length="291" mass="30688">MSSNDTNATNLTTPIQTAGSILLAATPIGDTDDASPRLVRALQEADLIGAEDTRKLLALCGRLGIRISAKVIALHEHNENEKAQRLIEAAEAGLRVMVVSDAGMPTVSDPGFRVASTAAAQQIKVSALPGPSAVLTALAVSGLPSDRFCFDGFIPRKGSDRRKFLENLQAEPRTIILFDSPKRVHETLTDMAEIFGAQRPAALCRELTKTYEEIIRGSVSELAEATSGEVRGEITLVIGGAPKASADPADHVAAVLALADEGMRLKDAAAQVAEATGVRKNDLYRAALAAK</sequence>
<dbReference type="Pfam" id="PF23016">
    <property type="entry name" value="RsmI_C"/>
    <property type="match status" value="1"/>
</dbReference>
<keyword evidence="10" id="KW-1185">Reference proteome</keyword>
<comment type="subcellular location">
    <subcellularLocation>
        <location evidence="6">Cytoplasm</location>
    </subcellularLocation>
</comment>
<feature type="domain" description="Tetrapyrrole methylase" evidence="7">
    <location>
        <begin position="21"/>
        <end position="223"/>
    </location>
</feature>
<dbReference type="PROSITE" id="PS01296">
    <property type="entry name" value="RSMI"/>
    <property type="match status" value="1"/>
</dbReference>
<dbReference type="CDD" id="cd11648">
    <property type="entry name" value="RsmI"/>
    <property type="match status" value="1"/>
</dbReference>
<evidence type="ECO:0000256" key="6">
    <source>
        <dbReference type="HAMAP-Rule" id="MF_01877"/>
    </source>
</evidence>
<dbReference type="InterPro" id="IPR000878">
    <property type="entry name" value="4pyrrol_Mease"/>
</dbReference>
<dbReference type="InterPro" id="IPR035996">
    <property type="entry name" value="4pyrrol_Methylase_sf"/>
</dbReference>
<comment type="catalytic activity">
    <reaction evidence="6">
        <text>cytidine(1402) in 16S rRNA + S-adenosyl-L-methionine = 2'-O-methylcytidine(1402) in 16S rRNA + S-adenosyl-L-homocysteine + H(+)</text>
        <dbReference type="Rhea" id="RHEA:42924"/>
        <dbReference type="Rhea" id="RHEA-COMP:10285"/>
        <dbReference type="Rhea" id="RHEA-COMP:10286"/>
        <dbReference type="ChEBI" id="CHEBI:15378"/>
        <dbReference type="ChEBI" id="CHEBI:57856"/>
        <dbReference type="ChEBI" id="CHEBI:59789"/>
        <dbReference type="ChEBI" id="CHEBI:74495"/>
        <dbReference type="ChEBI" id="CHEBI:82748"/>
        <dbReference type="EC" id="2.1.1.198"/>
    </reaction>
</comment>
<evidence type="ECO:0000313" key="10">
    <source>
        <dbReference type="Proteomes" id="UP000010301"/>
    </source>
</evidence>
<dbReference type="STRING" id="525245.HMPREF0044_0574"/>
<dbReference type="AlphaFoldDB" id="C0VZI4"/>
<evidence type="ECO:0000313" key="9">
    <source>
        <dbReference type="EMBL" id="EEH64103.1"/>
    </source>
</evidence>
<dbReference type="EC" id="2.1.1.198" evidence="6"/>
<evidence type="ECO:0000256" key="4">
    <source>
        <dbReference type="ARBA" id="ARBA00022679"/>
    </source>
</evidence>
<protein>
    <recommendedName>
        <fullName evidence="6">Ribosomal RNA small subunit methyltransferase I</fullName>
        <ecNumber evidence="6">2.1.1.198</ecNumber>
    </recommendedName>
    <alternativeName>
        <fullName evidence="6">16S rRNA 2'-O-ribose C1402 methyltransferase</fullName>
    </alternativeName>
    <alternativeName>
        <fullName evidence="6">rRNA (cytidine-2'-O-)-methyltransferase RsmI</fullName>
    </alternativeName>
</protein>
<dbReference type="Gene3D" id="3.30.950.10">
    <property type="entry name" value="Methyltransferase, Cobalt-precorrin-4 Transmethylase, Domain 2"/>
    <property type="match status" value="1"/>
</dbReference>
<evidence type="ECO:0000256" key="2">
    <source>
        <dbReference type="ARBA" id="ARBA00022552"/>
    </source>
</evidence>
<keyword evidence="3 6" id="KW-0489">Methyltransferase</keyword>
<dbReference type="Pfam" id="PF00590">
    <property type="entry name" value="TP_methylase"/>
    <property type="match status" value="1"/>
</dbReference>
<evidence type="ECO:0000256" key="3">
    <source>
        <dbReference type="ARBA" id="ARBA00022603"/>
    </source>
</evidence>
<dbReference type="GO" id="GO:0070677">
    <property type="term" value="F:rRNA (cytosine-2'-O-)-methyltransferase activity"/>
    <property type="evidence" value="ECO:0007669"/>
    <property type="project" value="UniProtKB-UniRule"/>
</dbReference>
<comment type="similarity">
    <text evidence="6">Belongs to the methyltransferase superfamily. RsmI family.</text>
</comment>
<comment type="function">
    <text evidence="6">Catalyzes the 2'-O-methylation of the ribose of cytidine 1402 (C1402) in 16S rRNA.</text>
</comment>
<dbReference type="PIRSF" id="PIRSF005917">
    <property type="entry name" value="MTase_YraL"/>
    <property type="match status" value="1"/>
</dbReference>
<dbReference type="PANTHER" id="PTHR46111">
    <property type="entry name" value="RIBOSOMAL RNA SMALL SUBUNIT METHYLTRANSFERASE I"/>
    <property type="match status" value="1"/>
</dbReference>
<accession>C0VZI4</accession>
<dbReference type="HAMAP" id="MF_01877">
    <property type="entry name" value="16SrRNA_methyltr_I"/>
    <property type="match status" value="1"/>
</dbReference>
<feature type="domain" description="RsmI HTH" evidence="8">
    <location>
        <begin position="246"/>
        <end position="291"/>
    </location>
</feature>